<evidence type="ECO:0000313" key="2">
    <source>
        <dbReference type="Proteomes" id="UP001157502"/>
    </source>
</evidence>
<name>A0ACC2G3Y0_DALPE</name>
<accession>A0ACC2G3Y0</accession>
<evidence type="ECO:0000313" key="1">
    <source>
        <dbReference type="EMBL" id="KAJ7998178.1"/>
    </source>
</evidence>
<keyword evidence="2" id="KW-1185">Reference proteome</keyword>
<sequence length="539" mass="60030">MAPCVGPMSGPHRSTMERFGGGGMALLPWTKQILTVLWEHLRLLVQVIYYSCLSVFQMFRLEVHLRITDETGQHVQHMTSAANPAESFLFSSLFDTDQSMMLAGSNPLSNFCGGDVCEPFSGSLSSMKAEDLCCGLVDDFVSRATMDGDDPLRLGPHPSWKLGFPGDWNLFVSSTDHCSGAGDMCGKNKENIFDTVEGDGCLNCGTDCDKNTSECDDNEDSQTLWESLSISSDPYNPFSFSACISTCSNMGKSINKDCSSSGPGDARHETPMSGLNFWASRSDSESSWGSSDGSCADLDKEESERLWELFNSPADPYNPMCFTATVASSVPHTDKTTTHPQEAEKATSLTTTCSDTETVDPFSSEDDAEEKLWRSLSENDDPYHPLNFRACLQTTPVTEDPPAFRKGDPLTPQSCPTQAAHTLGKQEYPRTINPRRPCLPKRQQKQHSHPATTVVPWRKPDTKVTKEKDSQSPKKVWFSPLVQVHVMHTWPFARQASRKGPWEDVARDRDRFRRRIQETEQAIGYCFSQSHREKIRAHL</sequence>
<comment type="caution">
    <text evidence="1">The sequence shown here is derived from an EMBL/GenBank/DDBJ whole genome shotgun (WGS) entry which is preliminary data.</text>
</comment>
<organism evidence="1 2">
    <name type="scientific">Dallia pectoralis</name>
    <name type="common">Alaska blackfish</name>
    <dbReference type="NCBI Taxonomy" id="75939"/>
    <lineage>
        <taxon>Eukaryota</taxon>
        <taxon>Metazoa</taxon>
        <taxon>Chordata</taxon>
        <taxon>Craniata</taxon>
        <taxon>Vertebrata</taxon>
        <taxon>Euteleostomi</taxon>
        <taxon>Actinopterygii</taxon>
        <taxon>Neopterygii</taxon>
        <taxon>Teleostei</taxon>
        <taxon>Protacanthopterygii</taxon>
        <taxon>Esociformes</taxon>
        <taxon>Umbridae</taxon>
        <taxon>Dallia</taxon>
    </lineage>
</organism>
<proteinExistence type="predicted"/>
<reference evidence="1" key="1">
    <citation type="submission" date="2021-05" db="EMBL/GenBank/DDBJ databases">
        <authorList>
            <person name="Pan Q."/>
            <person name="Jouanno E."/>
            <person name="Zahm M."/>
            <person name="Klopp C."/>
            <person name="Cabau C."/>
            <person name="Louis A."/>
            <person name="Berthelot C."/>
            <person name="Parey E."/>
            <person name="Roest Crollius H."/>
            <person name="Montfort J."/>
            <person name="Robinson-Rechavi M."/>
            <person name="Bouchez O."/>
            <person name="Lampietro C."/>
            <person name="Lopez Roques C."/>
            <person name="Donnadieu C."/>
            <person name="Postlethwait J."/>
            <person name="Bobe J."/>
            <person name="Dillon D."/>
            <person name="Chandos A."/>
            <person name="von Hippel F."/>
            <person name="Guiguen Y."/>
        </authorList>
    </citation>
    <scope>NUCLEOTIDE SEQUENCE</scope>
    <source>
        <strain evidence="1">YG-Jan2019</strain>
    </source>
</reference>
<gene>
    <name evidence="1" type="ORF">DPEC_G00219900</name>
</gene>
<dbReference type="EMBL" id="CM055745">
    <property type="protein sequence ID" value="KAJ7998178.1"/>
    <property type="molecule type" value="Genomic_DNA"/>
</dbReference>
<dbReference type="Proteomes" id="UP001157502">
    <property type="component" value="Chromosome 18"/>
</dbReference>
<protein>
    <submittedName>
        <fullName evidence="1">Uncharacterized protein</fullName>
    </submittedName>
</protein>